<feature type="compositionally biased region" description="Acidic residues" evidence="1">
    <location>
        <begin position="100"/>
        <end position="109"/>
    </location>
</feature>
<organism evidence="2 3">
    <name type="scientific">Papaver atlanticum</name>
    <dbReference type="NCBI Taxonomy" id="357466"/>
    <lineage>
        <taxon>Eukaryota</taxon>
        <taxon>Viridiplantae</taxon>
        <taxon>Streptophyta</taxon>
        <taxon>Embryophyta</taxon>
        <taxon>Tracheophyta</taxon>
        <taxon>Spermatophyta</taxon>
        <taxon>Magnoliopsida</taxon>
        <taxon>Ranunculales</taxon>
        <taxon>Papaveraceae</taxon>
        <taxon>Papaveroideae</taxon>
        <taxon>Papaver</taxon>
    </lineage>
</organism>
<proteinExistence type="predicted"/>
<gene>
    <name evidence="2" type="ORF">MKW98_012781</name>
</gene>
<feature type="region of interest" description="Disordered" evidence="1">
    <location>
        <begin position="35"/>
        <end position="117"/>
    </location>
</feature>
<comment type="caution">
    <text evidence="2">The sequence shown here is derived from an EMBL/GenBank/DDBJ whole genome shotgun (WGS) entry which is preliminary data.</text>
</comment>
<dbReference type="EMBL" id="JAJJMB010009601">
    <property type="protein sequence ID" value="KAI3912839.1"/>
    <property type="molecule type" value="Genomic_DNA"/>
</dbReference>
<protein>
    <submittedName>
        <fullName evidence="2">Uncharacterized protein</fullName>
    </submittedName>
</protein>
<evidence type="ECO:0000313" key="3">
    <source>
        <dbReference type="Proteomes" id="UP001202328"/>
    </source>
</evidence>
<evidence type="ECO:0000256" key="1">
    <source>
        <dbReference type="SAM" id="MobiDB-lite"/>
    </source>
</evidence>
<dbReference type="Proteomes" id="UP001202328">
    <property type="component" value="Unassembled WGS sequence"/>
</dbReference>
<feature type="compositionally biased region" description="Basic and acidic residues" evidence="1">
    <location>
        <begin position="81"/>
        <end position="99"/>
    </location>
</feature>
<name>A0AAD4XHB7_9MAGN</name>
<keyword evidence="3" id="KW-1185">Reference proteome</keyword>
<evidence type="ECO:0000313" key="2">
    <source>
        <dbReference type="EMBL" id="KAI3912839.1"/>
    </source>
</evidence>
<reference evidence="2" key="1">
    <citation type="submission" date="2022-04" db="EMBL/GenBank/DDBJ databases">
        <title>A functionally conserved STORR gene fusion in Papaver species that diverged 16.8 million years ago.</title>
        <authorList>
            <person name="Catania T."/>
        </authorList>
    </citation>
    <scope>NUCLEOTIDE SEQUENCE</scope>
    <source>
        <strain evidence="2">S-188037</strain>
    </source>
</reference>
<sequence>MDKYAQVNYDLIFEKEIELSHNSKNGSVYFTGYKSELRSDSPTYDSGDSDSDDEIPLVANGKTEPFDGSKVGSSAAKPKVKILEPKKDDESEDDSKNSFDEEESDEEDNSNTGASRH</sequence>
<dbReference type="AlphaFoldDB" id="A0AAD4XHB7"/>
<accession>A0AAD4XHB7</accession>